<feature type="domain" description="HTH cro/C1-type" evidence="1">
    <location>
        <begin position="10"/>
        <end position="47"/>
    </location>
</feature>
<organism evidence="2">
    <name type="scientific">uncultured prokaryote</name>
    <dbReference type="NCBI Taxonomy" id="198431"/>
    <lineage>
        <taxon>unclassified sequences</taxon>
        <taxon>environmental samples</taxon>
    </lineage>
</organism>
<dbReference type="SUPFAM" id="SSF47413">
    <property type="entry name" value="lambda repressor-like DNA-binding domains"/>
    <property type="match status" value="1"/>
</dbReference>
<dbReference type="SMART" id="SM00530">
    <property type="entry name" value="HTH_XRE"/>
    <property type="match status" value="1"/>
</dbReference>
<reference evidence="2" key="1">
    <citation type="submission" date="2015-06" db="EMBL/GenBank/DDBJ databases">
        <authorList>
            <person name="Joergensen T."/>
        </authorList>
    </citation>
    <scope>NUCLEOTIDE SEQUENCE</scope>
    <source>
        <strain evidence="2">RGFK1678</strain>
    </source>
</reference>
<dbReference type="EMBL" id="LN854181">
    <property type="protein sequence ID" value="CRY97658.1"/>
    <property type="molecule type" value="Genomic_DNA"/>
</dbReference>
<dbReference type="InterPro" id="IPR001387">
    <property type="entry name" value="Cro/C1-type_HTH"/>
</dbReference>
<dbReference type="Pfam" id="PF01381">
    <property type="entry name" value="HTH_3"/>
    <property type="match status" value="1"/>
</dbReference>
<sequence length="83" mass="9561">MEIITPKRYREIRLELDLSQFELAQELGISREHVCRRETGEKPISKEASLALLMVQIEIEDRNLFECVDSGRQTLAKMGIITA</sequence>
<accession>A0A0H5Q6W0</accession>
<dbReference type="InterPro" id="IPR010982">
    <property type="entry name" value="Lambda_DNA-bd_dom_sf"/>
</dbReference>
<dbReference type="GO" id="GO:0003677">
    <property type="term" value="F:DNA binding"/>
    <property type="evidence" value="ECO:0007669"/>
    <property type="project" value="InterPro"/>
</dbReference>
<reference evidence="2" key="2">
    <citation type="submission" date="2015-07" db="EMBL/GenBank/DDBJ databases">
        <title>Plasmids, circular viruses and viroids from rat gut.</title>
        <authorList>
            <person name="Jorgensen T.J."/>
            <person name="Hansen M.A."/>
            <person name="Xu Z."/>
            <person name="Tabak M.A."/>
            <person name="Sorensen S.J."/>
            <person name="Hansen L.H."/>
        </authorList>
    </citation>
    <scope>NUCLEOTIDE SEQUENCE</scope>
    <source>
        <strain evidence="2">RGFK1678</strain>
    </source>
</reference>
<dbReference type="CDD" id="cd00093">
    <property type="entry name" value="HTH_XRE"/>
    <property type="match status" value="1"/>
</dbReference>
<evidence type="ECO:0000259" key="1">
    <source>
        <dbReference type="PROSITE" id="PS50943"/>
    </source>
</evidence>
<proteinExistence type="predicted"/>
<evidence type="ECO:0000313" key="2">
    <source>
        <dbReference type="EMBL" id="CRY97658.1"/>
    </source>
</evidence>
<dbReference type="PROSITE" id="PS50943">
    <property type="entry name" value="HTH_CROC1"/>
    <property type="match status" value="1"/>
</dbReference>
<dbReference type="Gene3D" id="1.10.260.40">
    <property type="entry name" value="lambda repressor-like DNA-binding domains"/>
    <property type="match status" value="1"/>
</dbReference>
<dbReference type="AlphaFoldDB" id="A0A0H5Q6W0"/>
<protein>
    <recommendedName>
        <fullName evidence="1">HTH cro/C1-type domain-containing protein</fullName>
    </recommendedName>
</protein>
<name>A0A0H5Q6W0_9ZZZZ</name>